<comment type="caution">
    <text evidence="1">The sequence shown here is derived from an EMBL/GenBank/DDBJ whole genome shotgun (WGS) entry which is preliminary data.</text>
</comment>
<reference evidence="1" key="1">
    <citation type="submission" date="2021-06" db="EMBL/GenBank/DDBJ databases">
        <authorList>
            <person name="Kallberg Y."/>
            <person name="Tangrot J."/>
            <person name="Rosling A."/>
        </authorList>
    </citation>
    <scope>NUCLEOTIDE SEQUENCE</scope>
    <source>
        <strain evidence="1">FL966</strain>
    </source>
</reference>
<protein>
    <submittedName>
        <fullName evidence="1">23534_t:CDS:1</fullName>
    </submittedName>
</protein>
<organism evidence="1 2">
    <name type="scientific">Cetraspora pellucida</name>
    <dbReference type="NCBI Taxonomy" id="1433469"/>
    <lineage>
        <taxon>Eukaryota</taxon>
        <taxon>Fungi</taxon>
        <taxon>Fungi incertae sedis</taxon>
        <taxon>Mucoromycota</taxon>
        <taxon>Glomeromycotina</taxon>
        <taxon>Glomeromycetes</taxon>
        <taxon>Diversisporales</taxon>
        <taxon>Gigasporaceae</taxon>
        <taxon>Cetraspora</taxon>
    </lineage>
</organism>
<evidence type="ECO:0000313" key="1">
    <source>
        <dbReference type="EMBL" id="CAG8765925.1"/>
    </source>
</evidence>
<name>A0A9N9J9S1_9GLOM</name>
<gene>
    <name evidence="1" type="ORF">CPELLU_LOCUS15592</name>
</gene>
<evidence type="ECO:0000313" key="2">
    <source>
        <dbReference type="Proteomes" id="UP000789759"/>
    </source>
</evidence>
<dbReference type="AlphaFoldDB" id="A0A9N9J9S1"/>
<dbReference type="EMBL" id="CAJVQA010020854">
    <property type="protein sequence ID" value="CAG8765925.1"/>
    <property type="molecule type" value="Genomic_DNA"/>
</dbReference>
<accession>A0A9N9J9S1</accession>
<dbReference type="Proteomes" id="UP000789759">
    <property type="component" value="Unassembled WGS sequence"/>
</dbReference>
<proteinExistence type="predicted"/>
<sequence length="114" mass="13376">NEQSDDEFEEFDNKKFNLNQISIYRATSIAESTGATEVFENLLVRFVSSMSTESNIKRKKTEIEVSNEIVAVKKRTEELDPKKLFYENVHFLVEDYERKQKRLTGKNELTANVY</sequence>
<keyword evidence="2" id="KW-1185">Reference proteome</keyword>
<feature type="non-terminal residue" evidence="1">
    <location>
        <position position="1"/>
    </location>
</feature>